<dbReference type="EMBL" id="JAEAGR010000011">
    <property type="protein sequence ID" value="MBH1941443.1"/>
    <property type="molecule type" value="Genomic_DNA"/>
</dbReference>
<evidence type="ECO:0000313" key="14">
    <source>
        <dbReference type="EMBL" id="MBH1941443.1"/>
    </source>
</evidence>
<evidence type="ECO:0000256" key="13">
    <source>
        <dbReference type="HAMAP-Rule" id="MF_00130"/>
    </source>
</evidence>
<evidence type="ECO:0000256" key="12">
    <source>
        <dbReference type="ARBA" id="ARBA00029523"/>
    </source>
</evidence>
<evidence type="ECO:0000313" key="15">
    <source>
        <dbReference type="Proteomes" id="UP000623269"/>
    </source>
</evidence>
<comment type="similarity">
    <text evidence="11 13">Belongs to the RecU family.</text>
</comment>
<evidence type="ECO:0000256" key="5">
    <source>
        <dbReference type="ARBA" id="ARBA00022759"/>
    </source>
</evidence>
<dbReference type="GO" id="GO:0003676">
    <property type="term" value="F:nucleic acid binding"/>
    <property type="evidence" value="ECO:0007669"/>
    <property type="project" value="InterPro"/>
</dbReference>
<keyword evidence="9 13" id="KW-0233">DNA recombination</keyword>
<dbReference type="CDD" id="cd22354">
    <property type="entry name" value="RecU-like"/>
    <property type="match status" value="1"/>
</dbReference>
<evidence type="ECO:0000256" key="6">
    <source>
        <dbReference type="ARBA" id="ARBA00022763"/>
    </source>
</evidence>
<evidence type="ECO:0000256" key="3">
    <source>
        <dbReference type="ARBA" id="ARBA00022722"/>
    </source>
</evidence>
<comment type="function">
    <text evidence="13">Endonuclease that resolves Holliday junction intermediates in genetic recombination. Cleaves mobile four-strand junctions by introducing symmetrical nicks in paired strands. Promotes annealing of linear ssDNA with homologous dsDNA. Required for DNA repair, homologous recombination and chromosome segregation.</text>
</comment>
<dbReference type="Gene3D" id="3.40.1350.10">
    <property type="match status" value="1"/>
</dbReference>
<protein>
    <recommendedName>
        <fullName evidence="12 13">Holliday junction resolvase RecU</fullName>
        <ecNumber evidence="13">3.1.21.10</ecNumber>
    </recommendedName>
    <alternativeName>
        <fullName evidence="13">Recombination protein U homolog</fullName>
    </alternativeName>
</protein>
<feature type="binding site" evidence="13">
    <location>
        <position position="95"/>
    </location>
    <ligand>
        <name>Mg(2+)</name>
        <dbReference type="ChEBI" id="CHEBI:18420"/>
    </ligand>
</feature>
<comment type="cofactor">
    <cofactor evidence="13">
        <name>Mg(2+)</name>
        <dbReference type="ChEBI" id="CHEBI:18420"/>
    </cofactor>
    <text evidence="13">Binds 1 Mg(2+) ion per subunit.</text>
</comment>
<keyword evidence="6 13" id="KW-0227">DNA damage</keyword>
<dbReference type="GO" id="GO:0006281">
    <property type="term" value="P:DNA repair"/>
    <property type="evidence" value="ECO:0007669"/>
    <property type="project" value="UniProtKB-UniRule"/>
</dbReference>
<dbReference type="GO" id="GO:0000287">
    <property type="term" value="F:magnesium ion binding"/>
    <property type="evidence" value="ECO:0007669"/>
    <property type="project" value="UniProtKB-UniRule"/>
</dbReference>
<reference evidence="14" key="1">
    <citation type="submission" date="2020-12" db="EMBL/GenBank/DDBJ databases">
        <title>M. sibirica DSM 26468T genome.</title>
        <authorList>
            <person name="Thieme N."/>
            <person name="Rettenmaier R."/>
            <person name="Zverlov V."/>
            <person name="Liebl W."/>
        </authorList>
    </citation>
    <scope>NUCLEOTIDE SEQUENCE</scope>
    <source>
        <strain evidence="14">DSM 26468</strain>
    </source>
</reference>
<keyword evidence="7 13" id="KW-0378">Hydrolase</keyword>
<feature type="binding site" evidence="13">
    <location>
        <position position="62"/>
    </location>
    <ligand>
        <name>Mg(2+)</name>
        <dbReference type="ChEBI" id="CHEBI:18420"/>
    </ligand>
</feature>
<keyword evidence="10 13" id="KW-0234">DNA repair</keyword>
<name>A0A8J7H374_9FIRM</name>
<organism evidence="14 15">
    <name type="scientific">Mobilitalea sibirica</name>
    <dbReference type="NCBI Taxonomy" id="1462919"/>
    <lineage>
        <taxon>Bacteria</taxon>
        <taxon>Bacillati</taxon>
        <taxon>Bacillota</taxon>
        <taxon>Clostridia</taxon>
        <taxon>Lachnospirales</taxon>
        <taxon>Lachnospiraceae</taxon>
        <taxon>Mobilitalea</taxon>
    </lineage>
</organism>
<accession>A0A8J7H374</accession>
<dbReference type="PIRSF" id="PIRSF037785">
    <property type="entry name" value="RecU"/>
    <property type="match status" value="1"/>
</dbReference>
<comment type="caution">
    <text evidence="14">The sequence shown here is derived from an EMBL/GenBank/DDBJ whole genome shotgun (WGS) entry which is preliminary data.</text>
</comment>
<comment type="subcellular location">
    <subcellularLocation>
        <location evidence="1 13">Cytoplasm</location>
    </subcellularLocation>
</comment>
<dbReference type="GO" id="GO:0008821">
    <property type="term" value="F:crossover junction DNA endonuclease activity"/>
    <property type="evidence" value="ECO:0007669"/>
    <property type="project" value="UniProtKB-EC"/>
</dbReference>
<dbReference type="GO" id="GO:0005737">
    <property type="term" value="C:cytoplasm"/>
    <property type="evidence" value="ECO:0007669"/>
    <property type="project" value="UniProtKB-SubCell"/>
</dbReference>
<evidence type="ECO:0000256" key="8">
    <source>
        <dbReference type="ARBA" id="ARBA00022842"/>
    </source>
</evidence>
<dbReference type="InterPro" id="IPR011856">
    <property type="entry name" value="tRNA_endonuc-like_dom_sf"/>
</dbReference>
<dbReference type="EC" id="3.1.21.10" evidence="13"/>
<dbReference type="RefSeq" id="WP_197661657.1">
    <property type="nucleotide sequence ID" value="NZ_JAEAGR010000011.1"/>
</dbReference>
<evidence type="ECO:0000256" key="4">
    <source>
        <dbReference type="ARBA" id="ARBA00022723"/>
    </source>
</evidence>
<evidence type="ECO:0000256" key="10">
    <source>
        <dbReference type="ARBA" id="ARBA00023204"/>
    </source>
</evidence>
<dbReference type="GO" id="GO:0006310">
    <property type="term" value="P:DNA recombination"/>
    <property type="evidence" value="ECO:0007669"/>
    <property type="project" value="UniProtKB-UniRule"/>
</dbReference>
<proteinExistence type="inferred from homology"/>
<dbReference type="AlphaFoldDB" id="A0A8J7H374"/>
<dbReference type="GO" id="GO:0007059">
    <property type="term" value="P:chromosome segregation"/>
    <property type="evidence" value="ECO:0007669"/>
    <property type="project" value="UniProtKB-UniRule"/>
</dbReference>
<keyword evidence="5 13" id="KW-0255">Endonuclease</keyword>
<keyword evidence="4 13" id="KW-0479">Metal-binding</keyword>
<dbReference type="HAMAP" id="MF_00130">
    <property type="entry name" value="RecU"/>
    <property type="match status" value="1"/>
</dbReference>
<dbReference type="SUPFAM" id="SSF52980">
    <property type="entry name" value="Restriction endonuclease-like"/>
    <property type="match status" value="1"/>
</dbReference>
<feature type="site" description="Transition state stabilizer" evidence="13">
    <location>
        <position position="79"/>
    </location>
</feature>
<keyword evidence="3 13" id="KW-0540">Nuclease</keyword>
<evidence type="ECO:0000256" key="7">
    <source>
        <dbReference type="ARBA" id="ARBA00022801"/>
    </source>
</evidence>
<feature type="binding site" evidence="13">
    <location>
        <position position="64"/>
    </location>
    <ligand>
        <name>Mg(2+)</name>
        <dbReference type="ChEBI" id="CHEBI:18420"/>
    </ligand>
</feature>
<dbReference type="InterPro" id="IPR011335">
    <property type="entry name" value="Restrct_endonuc-II-like"/>
</dbReference>
<evidence type="ECO:0000256" key="1">
    <source>
        <dbReference type="ARBA" id="ARBA00004496"/>
    </source>
</evidence>
<comment type="catalytic activity">
    <reaction evidence="13">
        <text>Endonucleolytic cleavage at a junction such as a reciprocal single-stranded crossover between two homologous DNA duplexes (Holliday junction).</text>
        <dbReference type="EC" id="3.1.21.10"/>
    </reaction>
</comment>
<evidence type="ECO:0000256" key="11">
    <source>
        <dbReference type="ARBA" id="ARBA00023447"/>
    </source>
</evidence>
<dbReference type="Pfam" id="PF03838">
    <property type="entry name" value="RecU"/>
    <property type="match status" value="1"/>
</dbReference>
<dbReference type="InterPro" id="IPR004612">
    <property type="entry name" value="Resolv_RecU"/>
</dbReference>
<keyword evidence="2 13" id="KW-0963">Cytoplasm</keyword>
<evidence type="ECO:0000256" key="9">
    <source>
        <dbReference type="ARBA" id="ARBA00023172"/>
    </source>
</evidence>
<sequence length="177" mass="20970">MPSWNSRGLRGSMLEELINLTNTRYREKELALIQKVPTPITPINIDKDNRHITLAYFEQKSTVDYIGVVQGIPVCFDTKECAVDTFNIGNIHEHQIEFMKEFEAQHGIAFLLIYFKKRDIYYYLTFERLLTFWNRALNGGRKSFRFDELDLTYQIPIQNGICVHYLEVLKIDLERRE</sequence>
<gene>
    <name evidence="13" type="primary">recU</name>
    <name evidence="14" type="ORF">I5677_11120</name>
</gene>
<feature type="binding site" evidence="13">
    <location>
        <position position="77"/>
    </location>
    <ligand>
        <name>Mg(2+)</name>
        <dbReference type="ChEBI" id="CHEBI:18420"/>
    </ligand>
</feature>
<keyword evidence="15" id="KW-1185">Reference proteome</keyword>
<keyword evidence="8 13" id="KW-0460">Magnesium</keyword>
<dbReference type="Proteomes" id="UP000623269">
    <property type="component" value="Unassembled WGS sequence"/>
</dbReference>
<evidence type="ECO:0000256" key="2">
    <source>
        <dbReference type="ARBA" id="ARBA00022490"/>
    </source>
</evidence>